<keyword evidence="12" id="KW-1185">Reference proteome</keyword>
<gene>
    <name evidence="11" type="ORF">ATSB10_12300</name>
</gene>
<dbReference type="PANTHER" id="PTHR33540:SF2">
    <property type="entry name" value="TRNA THREONYLCARBAMOYLADENOSINE BIOSYNTHESIS PROTEIN TSAE"/>
    <property type="match status" value="1"/>
</dbReference>
<evidence type="ECO:0000313" key="12">
    <source>
        <dbReference type="Proteomes" id="UP000077255"/>
    </source>
</evidence>
<evidence type="ECO:0000256" key="3">
    <source>
        <dbReference type="ARBA" id="ARBA00019010"/>
    </source>
</evidence>
<dbReference type="Gene3D" id="3.40.50.300">
    <property type="entry name" value="P-loop containing nucleotide triphosphate hydrolases"/>
    <property type="match status" value="1"/>
</dbReference>
<evidence type="ECO:0000256" key="4">
    <source>
        <dbReference type="ARBA" id="ARBA00022490"/>
    </source>
</evidence>
<evidence type="ECO:0000256" key="6">
    <source>
        <dbReference type="ARBA" id="ARBA00022723"/>
    </source>
</evidence>
<keyword evidence="5" id="KW-0819">tRNA processing</keyword>
<dbReference type="STRING" id="445710.ATSB10_12300"/>
<reference evidence="11 12" key="1">
    <citation type="submission" date="2016-02" db="EMBL/GenBank/DDBJ databases">
        <title>Complete genome sequencing and analysis of ATSB10, Dyella thiooxydans isolated from rhizosphere soil of sunflower (Helianthus annuus L.).</title>
        <authorList>
            <person name="Lee Y."/>
            <person name="Hwangbo K."/>
            <person name="Chung H."/>
            <person name="Yoo J."/>
            <person name="Kim K.Y."/>
            <person name="Sa T.M."/>
            <person name="Um Y."/>
            <person name="Madhaiyan M."/>
        </authorList>
    </citation>
    <scope>NUCLEOTIDE SEQUENCE [LARGE SCALE GENOMIC DNA]</scope>
    <source>
        <strain evidence="11 12">ATSB10</strain>
    </source>
</reference>
<evidence type="ECO:0000256" key="10">
    <source>
        <dbReference type="ARBA" id="ARBA00032441"/>
    </source>
</evidence>
<dbReference type="Proteomes" id="UP000077255">
    <property type="component" value="Chromosome"/>
</dbReference>
<evidence type="ECO:0000256" key="8">
    <source>
        <dbReference type="ARBA" id="ARBA00022840"/>
    </source>
</evidence>
<dbReference type="GO" id="GO:0005737">
    <property type="term" value="C:cytoplasm"/>
    <property type="evidence" value="ECO:0007669"/>
    <property type="project" value="UniProtKB-SubCell"/>
</dbReference>
<dbReference type="RefSeq" id="WP_063671266.1">
    <property type="nucleotide sequence ID" value="NZ_CP014841.1"/>
</dbReference>
<dbReference type="EMBL" id="CP014841">
    <property type="protein sequence ID" value="AND68684.1"/>
    <property type="molecule type" value="Genomic_DNA"/>
</dbReference>
<evidence type="ECO:0000313" key="11">
    <source>
        <dbReference type="EMBL" id="AND68684.1"/>
    </source>
</evidence>
<dbReference type="Pfam" id="PF02367">
    <property type="entry name" value="TsaE"/>
    <property type="match status" value="1"/>
</dbReference>
<dbReference type="AlphaFoldDB" id="A0A160MZU9"/>
<evidence type="ECO:0000256" key="5">
    <source>
        <dbReference type="ARBA" id="ARBA00022694"/>
    </source>
</evidence>
<evidence type="ECO:0000256" key="7">
    <source>
        <dbReference type="ARBA" id="ARBA00022741"/>
    </source>
</evidence>
<keyword evidence="6" id="KW-0479">Metal-binding</keyword>
<name>A0A160MZU9_9GAMM</name>
<keyword evidence="8" id="KW-0067">ATP-binding</keyword>
<keyword evidence="4" id="KW-0963">Cytoplasm</keyword>
<comment type="subcellular location">
    <subcellularLocation>
        <location evidence="1">Cytoplasm</location>
    </subcellularLocation>
</comment>
<dbReference type="InterPro" id="IPR027417">
    <property type="entry name" value="P-loop_NTPase"/>
</dbReference>
<protein>
    <recommendedName>
        <fullName evidence="3">tRNA threonylcarbamoyladenosine biosynthesis protein TsaE</fullName>
    </recommendedName>
    <alternativeName>
        <fullName evidence="10">t(6)A37 threonylcarbamoyladenosine biosynthesis protein TsaE</fullName>
    </alternativeName>
</protein>
<proteinExistence type="inferred from homology"/>
<keyword evidence="9" id="KW-0460">Magnesium</keyword>
<dbReference type="GO" id="GO:0046872">
    <property type="term" value="F:metal ion binding"/>
    <property type="evidence" value="ECO:0007669"/>
    <property type="project" value="UniProtKB-KW"/>
</dbReference>
<accession>A0A160MZU9</accession>
<dbReference type="PANTHER" id="PTHR33540">
    <property type="entry name" value="TRNA THREONYLCARBAMOYLADENOSINE BIOSYNTHESIS PROTEIN TSAE"/>
    <property type="match status" value="1"/>
</dbReference>
<comment type="similarity">
    <text evidence="2">Belongs to the TsaE family.</text>
</comment>
<dbReference type="KEGG" id="dtx:ATSB10_12300"/>
<dbReference type="NCBIfam" id="TIGR00150">
    <property type="entry name" value="T6A_YjeE"/>
    <property type="match status" value="1"/>
</dbReference>
<dbReference type="SUPFAM" id="SSF52540">
    <property type="entry name" value="P-loop containing nucleoside triphosphate hydrolases"/>
    <property type="match status" value="1"/>
</dbReference>
<sequence>MLERTFVLPDEAATQRLASRVGAAMERGAVFHLSGELGAGKSSFARALLQALGVTGRIKSPTYSLVENYPLERGQAWHLDLYRIADPDELQWLGVDALGEPDAVVLIEWPQHGRGAIPSPDVELALAYAGTGRHARLSARTARGERLLERLDAGVEASAQTRG</sequence>
<evidence type="ECO:0000256" key="9">
    <source>
        <dbReference type="ARBA" id="ARBA00022842"/>
    </source>
</evidence>
<dbReference type="OrthoDB" id="9800307at2"/>
<dbReference type="GO" id="GO:0002949">
    <property type="term" value="P:tRNA threonylcarbamoyladenosine modification"/>
    <property type="evidence" value="ECO:0007669"/>
    <property type="project" value="InterPro"/>
</dbReference>
<evidence type="ECO:0000256" key="2">
    <source>
        <dbReference type="ARBA" id="ARBA00007599"/>
    </source>
</evidence>
<dbReference type="InterPro" id="IPR003442">
    <property type="entry name" value="T6A_TsaE"/>
</dbReference>
<dbReference type="PATRIC" id="fig|445710.3.peg.1230"/>
<organism evidence="11 12">
    <name type="scientific">Dyella thiooxydans</name>
    <dbReference type="NCBI Taxonomy" id="445710"/>
    <lineage>
        <taxon>Bacteria</taxon>
        <taxon>Pseudomonadati</taxon>
        <taxon>Pseudomonadota</taxon>
        <taxon>Gammaproteobacteria</taxon>
        <taxon>Lysobacterales</taxon>
        <taxon>Rhodanobacteraceae</taxon>
        <taxon>Dyella</taxon>
    </lineage>
</organism>
<dbReference type="GO" id="GO:0005524">
    <property type="term" value="F:ATP binding"/>
    <property type="evidence" value="ECO:0007669"/>
    <property type="project" value="UniProtKB-KW"/>
</dbReference>
<evidence type="ECO:0000256" key="1">
    <source>
        <dbReference type="ARBA" id="ARBA00004496"/>
    </source>
</evidence>
<keyword evidence="7" id="KW-0547">Nucleotide-binding</keyword>